<reference evidence="2" key="1">
    <citation type="journal article" date="2019" name="Int. J. Syst. Evol. Microbiol.">
        <title>The Global Catalogue of Microorganisms (GCM) 10K type strain sequencing project: providing services to taxonomists for standard genome sequencing and annotation.</title>
        <authorList>
            <consortium name="The Broad Institute Genomics Platform"/>
            <consortium name="The Broad Institute Genome Sequencing Center for Infectious Disease"/>
            <person name="Wu L."/>
            <person name="Ma J."/>
        </authorList>
    </citation>
    <scope>NUCLEOTIDE SEQUENCE [LARGE SCALE GENOMIC DNA]</scope>
    <source>
        <strain evidence="2">CGMCC 4.7677</strain>
    </source>
</reference>
<accession>A0ABQ3J1G3</accession>
<name>A0ABQ3J1G3_9PSEU</name>
<dbReference type="InterPro" id="IPR038578">
    <property type="entry name" value="GT29-like_sf"/>
</dbReference>
<dbReference type="Proteomes" id="UP000605897">
    <property type="component" value="Unassembled WGS sequence"/>
</dbReference>
<dbReference type="EMBL" id="BNAU01000003">
    <property type="protein sequence ID" value="GHE99543.1"/>
    <property type="molecule type" value="Genomic_DNA"/>
</dbReference>
<organism evidence="1 2">
    <name type="scientific">Amycolatopsis deserti</name>
    <dbReference type="NCBI Taxonomy" id="185696"/>
    <lineage>
        <taxon>Bacteria</taxon>
        <taxon>Bacillati</taxon>
        <taxon>Actinomycetota</taxon>
        <taxon>Actinomycetes</taxon>
        <taxon>Pseudonocardiales</taxon>
        <taxon>Pseudonocardiaceae</taxon>
        <taxon>Amycolatopsis</taxon>
    </lineage>
</organism>
<protein>
    <submittedName>
        <fullName evidence="1">Uncharacterized protein</fullName>
    </submittedName>
</protein>
<dbReference type="Gene3D" id="3.90.1480.20">
    <property type="entry name" value="Glycosyl transferase family 29"/>
    <property type="match status" value="1"/>
</dbReference>
<dbReference type="RefSeq" id="WP_229874554.1">
    <property type="nucleotide sequence ID" value="NZ_BNAU01000003.1"/>
</dbReference>
<comment type="caution">
    <text evidence="1">The sequence shown here is derived from an EMBL/GenBank/DDBJ whole genome shotgun (WGS) entry which is preliminary data.</text>
</comment>
<keyword evidence="2" id="KW-1185">Reference proteome</keyword>
<proteinExistence type="predicted"/>
<evidence type="ECO:0000313" key="1">
    <source>
        <dbReference type="EMBL" id="GHE99543.1"/>
    </source>
</evidence>
<gene>
    <name evidence="1" type="ORF">GCM10017786_35890</name>
</gene>
<evidence type="ECO:0000313" key="2">
    <source>
        <dbReference type="Proteomes" id="UP000605897"/>
    </source>
</evidence>
<sequence length="227" mass="24723">MYLAETVSETAAVGTEQDTLRDLLTAYGRGGRVETLTVVGNAPMPPSGERAALIDDSDLVVRMTTFALDEPGGEPGYGRRTDVVVLHRGVIASPHTFADYTSRLYLLAEPGRMHWEPANIPDWWPADLGFVPIPNRPYVVPLSRALGLDTASATWATTGTLTAYLAVTLFPEAKIRLAGFSIVDEPEQTSFAHAWGEDVKVTGDHRLHAESALLRSWRDAGRIEVVP</sequence>